<dbReference type="InterPro" id="IPR001034">
    <property type="entry name" value="DeoR_HTH"/>
</dbReference>
<keyword evidence="2" id="KW-0238">DNA-binding</keyword>
<dbReference type="PROSITE" id="PS51000">
    <property type="entry name" value="HTH_DEOR_2"/>
    <property type="match status" value="1"/>
</dbReference>
<dbReference type="PROSITE" id="PS52050">
    <property type="entry name" value="WYL"/>
    <property type="match status" value="1"/>
</dbReference>
<evidence type="ECO:0000313" key="6">
    <source>
        <dbReference type="EMBL" id="GIG37157.1"/>
    </source>
</evidence>
<sequence length="343" mass="36354">MPTTAPRLLALLSLLQTRRDWPAAVLADRLDVTDRTVRRDVDRLRELGYPITSTRGREGGYRLDAGTRLPPLLFDDEQAVALTVALRTAAASGADVGEAAERALRTVRQVLPARLAHRVDAVPVTVMTTARASTVEPAVLTALGAAVRAREVLRFGYAGAGAGGGPGSGASAADDDDDSPTRRVEPHHLVARGGRWYLVAWDLDRADWRVFRADRIRPRAPGGARFAPREVPGGDVAAFVAARFRGAEAGGDGDWPCRGTVLLAADAGDVAPFVAEGFVDDAGDGRCRVTLGSWSWVALAAAVARFDVEMLRVEPQELAEACARLADRFGRVAAETGPPGVPA</sequence>
<evidence type="ECO:0000256" key="1">
    <source>
        <dbReference type="ARBA" id="ARBA00023015"/>
    </source>
</evidence>
<dbReference type="PROSITE" id="PS00894">
    <property type="entry name" value="HTH_DEOR_1"/>
    <property type="match status" value="1"/>
</dbReference>
<comment type="caution">
    <text evidence="6">The sequence shown here is derived from an EMBL/GenBank/DDBJ whole genome shotgun (WGS) entry which is preliminary data.</text>
</comment>
<dbReference type="InterPro" id="IPR013196">
    <property type="entry name" value="HTH_11"/>
</dbReference>
<feature type="region of interest" description="Disordered" evidence="4">
    <location>
        <begin position="163"/>
        <end position="185"/>
    </location>
</feature>
<dbReference type="PANTHER" id="PTHR34580:SF3">
    <property type="entry name" value="PROTEIN PAFB"/>
    <property type="match status" value="1"/>
</dbReference>
<dbReference type="EMBL" id="BONO01000019">
    <property type="protein sequence ID" value="GIG37157.1"/>
    <property type="molecule type" value="Genomic_DNA"/>
</dbReference>
<evidence type="ECO:0000256" key="4">
    <source>
        <dbReference type="SAM" id="MobiDB-lite"/>
    </source>
</evidence>
<dbReference type="SUPFAM" id="SSF46785">
    <property type="entry name" value="Winged helix' DNA-binding domain"/>
    <property type="match status" value="1"/>
</dbReference>
<dbReference type="InterPro" id="IPR028349">
    <property type="entry name" value="PafC-like"/>
</dbReference>
<dbReference type="InterPro" id="IPR036390">
    <property type="entry name" value="WH_DNA-bd_sf"/>
</dbReference>
<dbReference type="PANTHER" id="PTHR34580">
    <property type="match status" value="1"/>
</dbReference>
<dbReference type="InterPro" id="IPR036388">
    <property type="entry name" value="WH-like_DNA-bd_sf"/>
</dbReference>
<dbReference type="InterPro" id="IPR018356">
    <property type="entry name" value="Tscrpt_reg_HTH_DeoR_CS"/>
</dbReference>
<dbReference type="Proteomes" id="UP000642125">
    <property type="component" value="Unassembled WGS sequence"/>
</dbReference>
<keyword evidence="1" id="KW-0805">Transcription regulation</keyword>
<evidence type="ECO:0000259" key="5">
    <source>
        <dbReference type="PROSITE" id="PS51000"/>
    </source>
</evidence>
<dbReference type="InterPro" id="IPR026881">
    <property type="entry name" value="WYL_dom"/>
</dbReference>
<dbReference type="Gene3D" id="1.10.10.10">
    <property type="entry name" value="Winged helix-like DNA-binding domain superfamily/Winged helix DNA-binding domain"/>
    <property type="match status" value="1"/>
</dbReference>
<evidence type="ECO:0000256" key="2">
    <source>
        <dbReference type="ARBA" id="ARBA00023125"/>
    </source>
</evidence>
<keyword evidence="3" id="KW-0804">Transcription</keyword>
<accession>A0A919PFD4</accession>
<reference evidence="6" key="1">
    <citation type="submission" date="2021-01" db="EMBL/GenBank/DDBJ databases">
        <title>Whole genome shotgun sequence of Cellulomonas pakistanensis NBRC 110800.</title>
        <authorList>
            <person name="Komaki H."/>
            <person name="Tamura T."/>
        </authorList>
    </citation>
    <scope>NUCLEOTIDE SEQUENCE</scope>
    <source>
        <strain evidence="6">NBRC 110800</strain>
    </source>
</reference>
<dbReference type="PIRSF" id="PIRSF016838">
    <property type="entry name" value="PafC"/>
    <property type="match status" value="1"/>
</dbReference>
<proteinExistence type="predicted"/>
<dbReference type="GO" id="GO:0003677">
    <property type="term" value="F:DNA binding"/>
    <property type="evidence" value="ECO:0007669"/>
    <property type="project" value="UniProtKB-KW"/>
</dbReference>
<name>A0A919PFD4_9CELL</name>
<dbReference type="RefSeq" id="WP_203669155.1">
    <property type="nucleotide sequence ID" value="NZ_BONO01000019.1"/>
</dbReference>
<evidence type="ECO:0000256" key="3">
    <source>
        <dbReference type="ARBA" id="ARBA00023163"/>
    </source>
</evidence>
<gene>
    <name evidence="6" type="ORF">Cpa01nite_25380</name>
</gene>
<dbReference type="GO" id="GO:0003700">
    <property type="term" value="F:DNA-binding transcription factor activity"/>
    <property type="evidence" value="ECO:0007669"/>
    <property type="project" value="InterPro"/>
</dbReference>
<evidence type="ECO:0000313" key="7">
    <source>
        <dbReference type="Proteomes" id="UP000642125"/>
    </source>
</evidence>
<dbReference type="InterPro" id="IPR051534">
    <property type="entry name" value="CBASS_pafABC_assoc_protein"/>
</dbReference>
<dbReference type="AlphaFoldDB" id="A0A919PFD4"/>
<feature type="domain" description="HTH deoR-type" evidence="5">
    <location>
        <begin position="4"/>
        <end position="59"/>
    </location>
</feature>
<dbReference type="Pfam" id="PF08279">
    <property type="entry name" value="HTH_11"/>
    <property type="match status" value="1"/>
</dbReference>
<protein>
    <submittedName>
        <fullName evidence="6">DeoR family transcriptional regulator</fullName>
    </submittedName>
</protein>
<dbReference type="Pfam" id="PF13280">
    <property type="entry name" value="WYL"/>
    <property type="match status" value="1"/>
</dbReference>
<organism evidence="6 7">
    <name type="scientific">Cellulomonas pakistanensis</name>
    <dbReference type="NCBI Taxonomy" id="992287"/>
    <lineage>
        <taxon>Bacteria</taxon>
        <taxon>Bacillati</taxon>
        <taxon>Actinomycetota</taxon>
        <taxon>Actinomycetes</taxon>
        <taxon>Micrococcales</taxon>
        <taxon>Cellulomonadaceae</taxon>
        <taxon>Cellulomonas</taxon>
    </lineage>
</organism>
<keyword evidence="7" id="KW-1185">Reference proteome</keyword>